<gene>
    <name evidence="2" type="ORF">AA23TX_06628</name>
</gene>
<evidence type="ECO:0000313" key="2">
    <source>
        <dbReference type="EMBL" id="VVJ21607.1"/>
    </source>
</evidence>
<dbReference type="Proteomes" id="UP000399805">
    <property type="component" value="Unassembled WGS sequence"/>
</dbReference>
<keyword evidence="3" id="KW-1185">Reference proteome</keyword>
<sequence length="308" mass="33131">MLDRRKVGPMPGAPAPYLSRATRAALRDVAASLTFSQVSRVFRDEGFADHMLMAVRAQPAAESKWMGFLQGLASASKFTDPRSVVDFYIEAVDWASPTQTLAALRAVEEMLWLFDRSDDSGDDWDSLPGERLRRQLAKDGCRVDEQGRIHPAANLFVTGAIAALDDPSLIRQILLRITRAVPDDPMLAIGSAKELVEATCKAVLVQLGQPVSEADLPGLVRKAEEALAVHPRNVDQQLDGGPAVRRLLGRVTAIADDLAALRNTCGTGHAPAALPQGLQPRHGRLAVAAADAWCTFILDELAAVTTTG</sequence>
<protein>
    <recommendedName>
        <fullName evidence="1">Abortive infection protein-like C-terminal domain-containing protein</fullName>
    </recommendedName>
</protein>
<dbReference type="InterPro" id="IPR026001">
    <property type="entry name" value="Abi-like_C"/>
</dbReference>
<proteinExistence type="predicted"/>
<name>A0A6I8M0R8_9PSEU</name>
<evidence type="ECO:0000313" key="3">
    <source>
        <dbReference type="Proteomes" id="UP000399805"/>
    </source>
</evidence>
<organism evidence="2 3">
    <name type="scientific">Amycolatopsis camponoti</name>
    <dbReference type="NCBI Taxonomy" id="2606593"/>
    <lineage>
        <taxon>Bacteria</taxon>
        <taxon>Bacillati</taxon>
        <taxon>Actinomycetota</taxon>
        <taxon>Actinomycetes</taxon>
        <taxon>Pseudonocardiales</taxon>
        <taxon>Pseudonocardiaceae</taxon>
        <taxon>Amycolatopsis</taxon>
    </lineage>
</organism>
<accession>A0A6I8M0R8</accession>
<dbReference type="Pfam" id="PF14355">
    <property type="entry name" value="Abi_C"/>
    <property type="match status" value="1"/>
</dbReference>
<reference evidence="2 3" key="1">
    <citation type="submission" date="2019-09" db="EMBL/GenBank/DDBJ databases">
        <authorList>
            <person name="Leyn A S."/>
        </authorList>
    </citation>
    <scope>NUCLEOTIDE SEQUENCE [LARGE SCALE GENOMIC DNA]</scope>
    <source>
        <strain evidence="2">AA231_1</strain>
    </source>
</reference>
<dbReference type="EMBL" id="CABVGP010000002">
    <property type="protein sequence ID" value="VVJ21607.1"/>
    <property type="molecule type" value="Genomic_DNA"/>
</dbReference>
<feature type="domain" description="Abortive infection protein-like C-terminal" evidence="1">
    <location>
        <begin position="219"/>
        <end position="299"/>
    </location>
</feature>
<dbReference type="AlphaFoldDB" id="A0A6I8M0R8"/>
<evidence type="ECO:0000259" key="1">
    <source>
        <dbReference type="Pfam" id="PF14355"/>
    </source>
</evidence>